<proteinExistence type="predicted"/>
<keyword evidence="2" id="KW-1185">Reference proteome</keyword>
<organism evidence="1 2">
    <name type="scientific">Molorchus minor</name>
    <dbReference type="NCBI Taxonomy" id="1323400"/>
    <lineage>
        <taxon>Eukaryota</taxon>
        <taxon>Metazoa</taxon>
        <taxon>Ecdysozoa</taxon>
        <taxon>Arthropoda</taxon>
        <taxon>Hexapoda</taxon>
        <taxon>Insecta</taxon>
        <taxon>Pterygota</taxon>
        <taxon>Neoptera</taxon>
        <taxon>Endopterygota</taxon>
        <taxon>Coleoptera</taxon>
        <taxon>Polyphaga</taxon>
        <taxon>Cucujiformia</taxon>
        <taxon>Chrysomeloidea</taxon>
        <taxon>Cerambycidae</taxon>
        <taxon>Lamiinae</taxon>
        <taxon>Monochamini</taxon>
        <taxon>Molorchus</taxon>
    </lineage>
</organism>
<dbReference type="Proteomes" id="UP001162164">
    <property type="component" value="Unassembled WGS sequence"/>
</dbReference>
<gene>
    <name evidence="1" type="ORF">NQ317_006199</name>
</gene>
<name>A0ABQ9ITG6_9CUCU</name>
<accession>A0ABQ9ITG6</accession>
<dbReference type="EMBL" id="JAPWTJ010002654">
    <property type="protein sequence ID" value="KAJ8965233.1"/>
    <property type="molecule type" value="Genomic_DNA"/>
</dbReference>
<comment type="caution">
    <text evidence="1">The sequence shown here is derived from an EMBL/GenBank/DDBJ whole genome shotgun (WGS) entry which is preliminary data.</text>
</comment>
<evidence type="ECO:0000313" key="2">
    <source>
        <dbReference type="Proteomes" id="UP001162164"/>
    </source>
</evidence>
<reference evidence="1" key="1">
    <citation type="journal article" date="2023" name="Insect Mol. Biol.">
        <title>Genome sequencing provides insights into the evolution of gene families encoding plant cell wall-degrading enzymes in longhorned beetles.</title>
        <authorList>
            <person name="Shin N.R."/>
            <person name="Okamura Y."/>
            <person name="Kirsch R."/>
            <person name="Pauchet Y."/>
        </authorList>
    </citation>
    <scope>NUCLEOTIDE SEQUENCE</scope>
    <source>
        <strain evidence="1">MMC_N1</strain>
    </source>
</reference>
<evidence type="ECO:0000313" key="1">
    <source>
        <dbReference type="EMBL" id="KAJ8965233.1"/>
    </source>
</evidence>
<sequence>MGVWSEDAPKDYKGKKCFNIIEIERFQNDKVQETEDDIPEIPDIDDLQDDPLNLPDIKPIVSVNKSTYKELDNQFENLQSEQTNFWKFGRYRSFLPY</sequence>
<protein>
    <submittedName>
        <fullName evidence="1">Uncharacterized protein</fullName>
    </submittedName>
</protein>